<evidence type="ECO:0000313" key="1">
    <source>
        <dbReference type="EMBL" id="EHD04822.1"/>
    </source>
</evidence>
<evidence type="ECO:0008006" key="3">
    <source>
        <dbReference type="Google" id="ProtNLM"/>
    </source>
</evidence>
<reference evidence="1 2" key="1">
    <citation type="journal article" date="2011" name="BMC Genomics">
        <title>Genome sequencing reveals diversification of virulence factor content and possible host adaptation in distinct subpopulations of Salmonella enterica.</title>
        <authorList>
            <person name="den Bakker H.C."/>
            <person name="Moreno Switt A.I."/>
            <person name="Govoni G."/>
            <person name="Cummings C.A."/>
            <person name="Ranieri M.L."/>
            <person name="Degoricija L."/>
            <person name="Hoelzer K."/>
            <person name="Rodriguez-Rivera L.D."/>
            <person name="Brown S."/>
            <person name="Bolchacova E."/>
            <person name="Furtado M.R."/>
            <person name="Wiedmann M."/>
        </authorList>
    </citation>
    <scope>NUCLEOTIDE SEQUENCE [LARGE SCALE GENOMIC DNA]</scope>
    <source>
        <strain evidence="1 2">A4-580</strain>
    </source>
</reference>
<evidence type="ECO:0000313" key="2">
    <source>
        <dbReference type="Proteomes" id="UP000003536"/>
    </source>
</evidence>
<comment type="caution">
    <text evidence="1">The sequence shown here is derived from an EMBL/GenBank/DDBJ whole genome shotgun (WGS) entry which is preliminary data.</text>
</comment>
<proteinExistence type="predicted"/>
<protein>
    <recommendedName>
        <fullName evidence="3">Beta-ketoacyl synthase N-terminal domain-containing protein</fullName>
    </recommendedName>
</protein>
<dbReference type="EMBL" id="AFCX01000514">
    <property type="protein sequence ID" value="EHD04822.1"/>
    <property type="molecule type" value="Genomic_DNA"/>
</dbReference>
<dbReference type="PATRIC" id="fig|913086.3.peg.1249"/>
<organism evidence="1 2">
    <name type="scientific">Salmonella enterica subsp. enterica serovar Wandsworth str. A4-580</name>
    <dbReference type="NCBI Taxonomy" id="913086"/>
    <lineage>
        <taxon>Bacteria</taxon>
        <taxon>Pseudomonadati</taxon>
        <taxon>Pseudomonadota</taxon>
        <taxon>Gammaproteobacteria</taxon>
        <taxon>Enterobacterales</taxon>
        <taxon>Enterobacteriaceae</taxon>
        <taxon>Salmonella</taxon>
    </lineage>
</organism>
<gene>
    <name evidence="1" type="ORF">LTSEWAN_1589</name>
</gene>
<accession>G5S9E2</accession>
<dbReference type="Proteomes" id="UP000003536">
    <property type="component" value="Unassembled WGS sequence"/>
</dbReference>
<name>G5S9E2_SALET</name>
<sequence>MGAIVMISIISAACLFPSGPSLPLADIASRLQFSLVRKHPLCVDHCGARVKASYFPEIVYELPEARFRELTRQVLSELLERQPELETSAPHRVWVLLPSLSRPGMTAGTVSAVKNIIQESTTWDASNIYVLHGGPAEITTVLETIAADKSQKGRVVEVLLAVDSWLPAPSLMWLDKQNLLHNALRRFRDYERPNPYGRVPSEGAAALVLTSGPQVDAWSVIRGVGNADEDVLYSDEGVCLGKGLIRAAQAAMSAAGNPLLQSVISDVNGEPYRADEMGFTLLKLSYRLAEGSTRETPVLASGDLGGAGLLTHLALVAWQLRSSIRTGNVLILSSSDDERRGAVVVSKGHRDEDNGNND</sequence>
<dbReference type="AlphaFoldDB" id="G5S9E2"/>